<evidence type="ECO:0000256" key="1">
    <source>
        <dbReference type="ARBA" id="ARBA00023015"/>
    </source>
</evidence>
<dbReference type="PANTHER" id="PTHR30363">
    <property type="entry name" value="HTH-TYPE TRANSCRIPTIONAL REGULATOR SRLR-RELATED"/>
    <property type="match status" value="1"/>
</dbReference>
<sequence>MLAEKRQEIILQMLEKKGSVTLQELREYFHASESTVRRDLNALAARETLIKVFGGALRRGDGMENRDVVVSERRELHAREKDRIGRYAAALIGPEDFVFLDAGTTTGAMLPYLTEKSAVFVTNGVSHALRLSEGGFRVILIGGELKASTEAAVGNEACENLKKYNFTIGFFGANGVSPRTGFSTPDVSEAITKKCAAERTGQPYVLCDSSKFSRVSPVSFAGFTDACVITERLPSEEYRQYKNVIYLEEKKE</sequence>
<dbReference type="SMART" id="SM00420">
    <property type="entry name" value="HTH_DEOR"/>
    <property type="match status" value="1"/>
</dbReference>
<dbReference type="InterPro" id="IPR014036">
    <property type="entry name" value="DeoR-like_C"/>
</dbReference>
<dbReference type="SMART" id="SM01134">
    <property type="entry name" value="DeoRC"/>
    <property type="match status" value="1"/>
</dbReference>
<reference evidence="5" key="2">
    <citation type="journal article" date="2021" name="PeerJ">
        <title>Extensive microbial diversity within the chicken gut microbiome revealed by metagenomics and culture.</title>
        <authorList>
            <person name="Gilroy R."/>
            <person name="Ravi A."/>
            <person name="Getino M."/>
            <person name="Pursley I."/>
            <person name="Horton D.L."/>
            <person name="Alikhan N.F."/>
            <person name="Baker D."/>
            <person name="Gharbi K."/>
            <person name="Hall N."/>
            <person name="Watson M."/>
            <person name="Adriaenssens E.M."/>
            <person name="Foster-Nyarko E."/>
            <person name="Jarju S."/>
            <person name="Secka A."/>
            <person name="Antonio M."/>
            <person name="Oren A."/>
            <person name="Chaudhuri R.R."/>
            <person name="La Ragione R."/>
            <person name="Hildebrand F."/>
            <person name="Pallen M.J."/>
        </authorList>
    </citation>
    <scope>NUCLEOTIDE SEQUENCE</scope>
    <source>
        <strain evidence="5">CHK188-20938</strain>
    </source>
</reference>
<dbReference type="AlphaFoldDB" id="A0A9D1P1Q4"/>
<dbReference type="InterPro" id="IPR037171">
    <property type="entry name" value="NagB/RpiA_transferase-like"/>
</dbReference>
<dbReference type="PROSITE" id="PS51000">
    <property type="entry name" value="HTH_DEOR_2"/>
    <property type="match status" value="1"/>
</dbReference>
<keyword evidence="2" id="KW-0238">DNA-binding</keyword>
<reference evidence="5" key="1">
    <citation type="submission" date="2020-10" db="EMBL/GenBank/DDBJ databases">
        <authorList>
            <person name="Gilroy R."/>
        </authorList>
    </citation>
    <scope>NUCLEOTIDE SEQUENCE</scope>
    <source>
        <strain evidence="5">CHK188-20938</strain>
    </source>
</reference>
<name>A0A9D1P1Q4_9FIRM</name>
<protein>
    <submittedName>
        <fullName evidence="5">DeoR/GlpR transcriptional regulator</fullName>
    </submittedName>
</protein>
<dbReference type="InterPro" id="IPR036390">
    <property type="entry name" value="WH_DNA-bd_sf"/>
</dbReference>
<comment type="caution">
    <text evidence="5">The sequence shown here is derived from an EMBL/GenBank/DDBJ whole genome shotgun (WGS) entry which is preliminary data.</text>
</comment>
<dbReference type="PROSITE" id="PS00894">
    <property type="entry name" value="HTH_DEOR_1"/>
    <property type="match status" value="1"/>
</dbReference>
<dbReference type="Gene3D" id="3.40.50.1360">
    <property type="match status" value="1"/>
</dbReference>
<dbReference type="InterPro" id="IPR036388">
    <property type="entry name" value="WH-like_DNA-bd_sf"/>
</dbReference>
<organism evidence="5 6">
    <name type="scientific">Candidatus Scatomonas pullistercoris</name>
    <dbReference type="NCBI Taxonomy" id="2840920"/>
    <lineage>
        <taxon>Bacteria</taxon>
        <taxon>Bacillati</taxon>
        <taxon>Bacillota</taxon>
        <taxon>Clostridia</taxon>
        <taxon>Lachnospirales</taxon>
        <taxon>Lachnospiraceae</taxon>
        <taxon>Lachnospiraceae incertae sedis</taxon>
        <taxon>Candidatus Scatomonas</taxon>
    </lineage>
</organism>
<dbReference type="PANTHER" id="PTHR30363:SF56">
    <property type="entry name" value="TRANSCRIPTIONAL REGULATOR, DEOR FAMILY"/>
    <property type="match status" value="1"/>
</dbReference>
<dbReference type="PRINTS" id="PR00037">
    <property type="entry name" value="HTHLACR"/>
</dbReference>
<dbReference type="Pfam" id="PF00455">
    <property type="entry name" value="DeoRC"/>
    <property type="match status" value="1"/>
</dbReference>
<dbReference type="GO" id="GO:0003677">
    <property type="term" value="F:DNA binding"/>
    <property type="evidence" value="ECO:0007669"/>
    <property type="project" value="UniProtKB-KW"/>
</dbReference>
<evidence type="ECO:0000313" key="5">
    <source>
        <dbReference type="EMBL" id="HIV24437.1"/>
    </source>
</evidence>
<dbReference type="SUPFAM" id="SSF100950">
    <property type="entry name" value="NagB/RpiA/CoA transferase-like"/>
    <property type="match status" value="1"/>
</dbReference>
<dbReference type="EMBL" id="DVOO01000005">
    <property type="protein sequence ID" value="HIV24437.1"/>
    <property type="molecule type" value="Genomic_DNA"/>
</dbReference>
<dbReference type="InterPro" id="IPR050313">
    <property type="entry name" value="Carb_Metab_HTH_regulators"/>
</dbReference>
<dbReference type="InterPro" id="IPR018356">
    <property type="entry name" value="Tscrpt_reg_HTH_DeoR_CS"/>
</dbReference>
<gene>
    <name evidence="5" type="ORF">IAB71_01400</name>
</gene>
<dbReference type="Proteomes" id="UP000824169">
    <property type="component" value="Unassembled WGS sequence"/>
</dbReference>
<dbReference type="InterPro" id="IPR001034">
    <property type="entry name" value="DeoR_HTH"/>
</dbReference>
<proteinExistence type="predicted"/>
<evidence type="ECO:0000313" key="6">
    <source>
        <dbReference type="Proteomes" id="UP000824169"/>
    </source>
</evidence>
<evidence type="ECO:0000259" key="4">
    <source>
        <dbReference type="PROSITE" id="PS51000"/>
    </source>
</evidence>
<accession>A0A9D1P1Q4</accession>
<dbReference type="GO" id="GO:0003700">
    <property type="term" value="F:DNA-binding transcription factor activity"/>
    <property type="evidence" value="ECO:0007669"/>
    <property type="project" value="InterPro"/>
</dbReference>
<dbReference type="SUPFAM" id="SSF46785">
    <property type="entry name" value="Winged helix' DNA-binding domain"/>
    <property type="match status" value="1"/>
</dbReference>
<evidence type="ECO:0000256" key="2">
    <source>
        <dbReference type="ARBA" id="ARBA00023125"/>
    </source>
</evidence>
<dbReference type="Pfam" id="PF08220">
    <property type="entry name" value="HTH_DeoR"/>
    <property type="match status" value="1"/>
</dbReference>
<feature type="domain" description="HTH deoR-type" evidence="4">
    <location>
        <begin position="3"/>
        <end position="58"/>
    </location>
</feature>
<keyword evidence="3" id="KW-0804">Transcription</keyword>
<evidence type="ECO:0000256" key="3">
    <source>
        <dbReference type="ARBA" id="ARBA00023163"/>
    </source>
</evidence>
<dbReference type="Gene3D" id="1.10.10.10">
    <property type="entry name" value="Winged helix-like DNA-binding domain superfamily/Winged helix DNA-binding domain"/>
    <property type="match status" value="1"/>
</dbReference>
<keyword evidence="1" id="KW-0805">Transcription regulation</keyword>